<protein>
    <recommendedName>
        <fullName evidence="2">DNA helicase Pif1-like 2B domain-containing protein</fullName>
    </recommendedName>
</protein>
<evidence type="ECO:0000313" key="3">
    <source>
        <dbReference type="EMBL" id="KAL0057273.1"/>
    </source>
</evidence>
<evidence type="ECO:0000259" key="2">
    <source>
        <dbReference type="Pfam" id="PF21530"/>
    </source>
</evidence>
<sequence>MATDKGTNHTLLTNLLVEQELKLKVGAQVMLVKNLNDEVKFHKTLDDNNELKEAISGDKAPNPSFFSPKPKKQSSSSSSTLNYQHIDLSSVDTTSGALPMSKTNVNRYTLVVFKHPGAKDGEPIIL</sequence>
<feature type="region of interest" description="Disordered" evidence="1">
    <location>
        <begin position="53"/>
        <end position="81"/>
    </location>
</feature>
<comment type="caution">
    <text evidence="3">The sequence shown here is derived from an EMBL/GenBank/DDBJ whole genome shotgun (WGS) entry which is preliminary data.</text>
</comment>
<gene>
    <name evidence="3" type="ORF">AAF712_016088</name>
</gene>
<organism evidence="3 4">
    <name type="scientific">Marasmius tenuissimus</name>
    <dbReference type="NCBI Taxonomy" id="585030"/>
    <lineage>
        <taxon>Eukaryota</taxon>
        <taxon>Fungi</taxon>
        <taxon>Dikarya</taxon>
        <taxon>Basidiomycota</taxon>
        <taxon>Agaricomycotina</taxon>
        <taxon>Agaricomycetes</taxon>
        <taxon>Agaricomycetidae</taxon>
        <taxon>Agaricales</taxon>
        <taxon>Marasmiineae</taxon>
        <taxon>Marasmiaceae</taxon>
        <taxon>Marasmius</taxon>
    </lineage>
</organism>
<feature type="domain" description="DNA helicase Pif1-like 2B" evidence="2">
    <location>
        <begin position="10"/>
        <end position="38"/>
    </location>
</feature>
<proteinExistence type="predicted"/>
<evidence type="ECO:0000256" key="1">
    <source>
        <dbReference type="SAM" id="MobiDB-lite"/>
    </source>
</evidence>
<accession>A0ABR2Z946</accession>
<dbReference type="Pfam" id="PF21530">
    <property type="entry name" value="Pif1_2B_dom"/>
    <property type="match status" value="1"/>
</dbReference>
<dbReference type="EMBL" id="JBBXMP010000604">
    <property type="protein sequence ID" value="KAL0057273.1"/>
    <property type="molecule type" value="Genomic_DNA"/>
</dbReference>
<keyword evidence="4" id="KW-1185">Reference proteome</keyword>
<dbReference type="Proteomes" id="UP001437256">
    <property type="component" value="Unassembled WGS sequence"/>
</dbReference>
<reference evidence="3 4" key="1">
    <citation type="submission" date="2024-05" db="EMBL/GenBank/DDBJ databases">
        <title>A draft genome resource for the thread blight pathogen Marasmius tenuissimus strain MS-2.</title>
        <authorList>
            <person name="Yulfo-Soto G.E."/>
            <person name="Baruah I.K."/>
            <person name="Amoako-Attah I."/>
            <person name="Bukari Y."/>
            <person name="Meinhardt L.W."/>
            <person name="Bailey B.A."/>
            <person name="Cohen S.P."/>
        </authorList>
    </citation>
    <scope>NUCLEOTIDE SEQUENCE [LARGE SCALE GENOMIC DNA]</scope>
    <source>
        <strain evidence="3 4">MS-2</strain>
    </source>
</reference>
<dbReference type="InterPro" id="IPR049163">
    <property type="entry name" value="Pif1-like_2B_dom"/>
</dbReference>
<feature type="compositionally biased region" description="Low complexity" evidence="1">
    <location>
        <begin position="63"/>
        <end position="79"/>
    </location>
</feature>
<evidence type="ECO:0000313" key="4">
    <source>
        <dbReference type="Proteomes" id="UP001437256"/>
    </source>
</evidence>
<name>A0ABR2Z946_9AGAR</name>